<dbReference type="Gene3D" id="3.40.50.1000">
    <property type="entry name" value="HAD superfamily/HAD-like"/>
    <property type="match status" value="1"/>
</dbReference>
<gene>
    <name evidence="1" type="ORF">SE17_37875</name>
</gene>
<accession>A0A0P9CZD4</accession>
<evidence type="ECO:0000313" key="1">
    <source>
        <dbReference type="EMBL" id="KPV48475.1"/>
    </source>
</evidence>
<feature type="non-terminal residue" evidence="1">
    <location>
        <position position="47"/>
    </location>
</feature>
<dbReference type="EMBL" id="LJCR01002624">
    <property type="protein sequence ID" value="KPV48475.1"/>
    <property type="molecule type" value="Genomic_DNA"/>
</dbReference>
<reference evidence="1 2" key="1">
    <citation type="submission" date="2015-09" db="EMBL/GenBank/DDBJ databases">
        <title>Draft genome sequence of Kouleothrix aurantiaca JCM 19913.</title>
        <authorList>
            <person name="Hemp J."/>
        </authorList>
    </citation>
    <scope>NUCLEOTIDE SEQUENCE [LARGE SCALE GENOMIC DNA]</scope>
    <source>
        <strain evidence="1 2">COM-B</strain>
    </source>
</reference>
<keyword evidence="2" id="KW-1185">Reference proteome</keyword>
<evidence type="ECO:0000313" key="2">
    <source>
        <dbReference type="Proteomes" id="UP000050509"/>
    </source>
</evidence>
<dbReference type="InterPro" id="IPR036412">
    <property type="entry name" value="HAD-like_sf"/>
</dbReference>
<dbReference type="PANTHER" id="PTHR10000">
    <property type="entry name" value="PHOSPHOSERINE PHOSPHATASE"/>
    <property type="match status" value="1"/>
</dbReference>
<dbReference type="GO" id="GO:0005829">
    <property type="term" value="C:cytosol"/>
    <property type="evidence" value="ECO:0007669"/>
    <property type="project" value="TreeGrafter"/>
</dbReference>
<comment type="caution">
    <text evidence="1">The sequence shown here is derived from an EMBL/GenBank/DDBJ whole genome shotgun (WGS) entry which is preliminary data.</text>
</comment>
<dbReference type="PANTHER" id="PTHR10000:SF8">
    <property type="entry name" value="HAD SUPERFAMILY HYDROLASE-LIKE, TYPE 3"/>
    <property type="match status" value="1"/>
</dbReference>
<dbReference type="InterPro" id="IPR023214">
    <property type="entry name" value="HAD_sf"/>
</dbReference>
<organism evidence="1 2">
    <name type="scientific">Kouleothrix aurantiaca</name>
    <dbReference type="NCBI Taxonomy" id="186479"/>
    <lineage>
        <taxon>Bacteria</taxon>
        <taxon>Bacillati</taxon>
        <taxon>Chloroflexota</taxon>
        <taxon>Chloroflexia</taxon>
        <taxon>Chloroflexales</taxon>
        <taxon>Roseiflexineae</taxon>
        <taxon>Roseiflexaceae</taxon>
        <taxon>Kouleothrix</taxon>
    </lineage>
</organism>
<dbReference type="Proteomes" id="UP000050509">
    <property type="component" value="Unassembled WGS sequence"/>
</dbReference>
<protein>
    <submittedName>
        <fullName evidence="1">Sugar phosphatase</fullName>
    </submittedName>
</protein>
<sequence length="47" mass="4944">MPYKLLALDLDGTVLKPDLSISPAVLHAIAAAQARGVHVTIATGRMF</sequence>
<proteinExistence type="predicted"/>
<dbReference type="GO" id="GO:0000287">
    <property type="term" value="F:magnesium ion binding"/>
    <property type="evidence" value="ECO:0007669"/>
    <property type="project" value="TreeGrafter"/>
</dbReference>
<dbReference type="Pfam" id="PF08282">
    <property type="entry name" value="Hydrolase_3"/>
    <property type="match status" value="1"/>
</dbReference>
<dbReference type="SUPFAM" id="SSF56784">
    <property type="entry name" value="HAD-like"/>
    <property type="match status" value="1"/>
</dbReference>
<dbReference type="AlphaFoldDB" id="A0A0P9CZD4"/>
<dbReference type="GO" id="GO:0016791">
    <property type="term" value="F:phosphatase activity"/>
    <property type="evidence" value="ECO:0007669"/>
    <property type="project" value="TreeGrafter"/>
</dbReference>
<name>A0A0P9CZD4_9CHLR</name>